<evidence type="ECO:0000313" key="3">
    <source>
        <dbReference type="Proteomes" id="UP000245533"/>
    </source>
</evidence>
<dbReference type="InterPro" id="IPR050266">
    <property type="entry name" value="AB_hydrolase_sf"/>
</dbReference>
<dbReference type="Gene3D" id="3.40.50.1820">
    <property type="entry name" value="alpha/beta hydrolase"/>
    <property type="match status" value="1"/>
</dbReference>
<protein>
    <submittedName>
        <fullName evidence="2">2-succinyl-6-hydroxy-2, 4-cyclohexadiene-1-carboxylate synthase</fullName>
    </submittedName>
</protein>
<keyword evidence="3" id="KW-1185">Reference proteome</keyword>
<organism evidence="2 3">
    <name type="scientific">Rhodohalobacter mucosus</name>
    <dbReference type="NCBI Taxonomy" id="2079485"/>
    <lineage>
        <taxon>Bacteria</taxon>
        <taxon>Pseudomonadati</taxon>
        <taxon>Balneolota</taxon>
        <taxon>Balneolia</taxon>
        <taxon>Balneolales</taxon>
        <taxon>Balneolaceae</taxon>
        <taxon>Rhodohalobacter</taxon>
    </lineage>
</organism>
<dbReference type="PANTHER" id="PTHR43798">
    <property type="entry name" value="MONOACYLGLYCEROL LIPASE"/>
    <property type="match status" value="1"/>
</dbReference>
<reference evidence="2 3" key="1">
    <citation type="submission" date="2018-05" db="EMBL/GenBank/DDBJ databases">
        <title>Rhodohalobacter halophilus gen. nov., sp. nov., a moderately halophilic member of the family Balneolaceae.</title>
        <authorList>
            <person name="Liu Z.-W."/>
        </authorList>
    </citation>
    <scope>NUCLEOTIDE SEQUENCE [LARGE SCALE GENOMIC DNA]</scope>
    <source>
        <strain evidence="2 3">8A47</strain>
    </source>
</reference>
<dbReference type="InterPro" id="IPR000639">
    <property type="entry name" value="Epox_hydrolase-like"/>
</dbReference>
<dbReference type="Pfam" id="PF00561">
    <property type="entry name" value="Abhydrolase_1"/>
    <property type="match status" value="1"/>
</dbReference>
<dbReference type="GO" id="GO:0003824">
    <property type="term" value="F:catalytic activity"/>
    <property type="evidence" value="ECO:0007669"/>
    <property type="project" value="InterPro"/>
</dbReference>
<dbReference type="InterPro" id="IPR029058">
    <property type="entry name" value="AB_hydrolase_fold"/>
</dbReference>
<dbReference type="Proteomes" id="UP000245533">
    <property type="component" value="Unassembled WGS sequence"/>
</dbReference>
<evidence type="ECO:0000313" key="2">
    <source>
        <dbReference type="EMBL" id="PWN07603.1"/>
    </source>
</evidence>
<accession>A0A316TSK3</accession>
<dbReference type="EMBL" id="QGGB01000003">
    <property type="protein sequence ID" value="PWN07603.1"/>
    <property type="molecule type" value="Genomic_DNA"/>
</dbReference>
<dbReference type="SUPFAM" id="SSF53474">
    <property type="entry name" value="alpha/beta-Hydrolases"/>
    <property type="match status" value="1"/>
</dbReference>
<sequence length="272" mass="31808">MLYTKSFYNSPDKDWVVFIHGAGGSSNIWYRQLKAFQDEFNVLLVDLRGHGRSKEMSTLKKYYKERYSFRTVSKDVLESIHKNSISKAHFVGVSLGTIIIRTIAEMEPDVVQSAIMCGAITRLDIRSRILVWLGHTFKKVVPFMWLYKLFAWIIMPKKNHEESRILFVQEAKNLARKEFLKWFRLTYEVNPLLQYFKETEMDAPTLYIMGEEDHMFLPPVKKMVERFERSYLEVVENSGHVVNIDKPEQFNALSLAFLKKQSASEGMTAETP</sequence>
<dbReference type="AlphaFoldDB" id="A0A316TSK3"/>
<proteinExistence type="predicted"/>
<name>A0A316TSK3_9BACT</name>
<gene>
    <name evidence="2" type="ORF">DDZ15_04930</name>
</gene>
<dbReference type="RefSeq" id="WP_109645682.1">
    <property type="nucleotide sequence ID" value="NZ_QGGB01000003.1"/>
</dbReference>
<dbReference type="InterPro" id="IPR000073">
    <property type="entry name" value="AB_hydrolase_1"/>
</dbReference>
<feature type="domain" description="AB hydrolase-1" evidence="1">
    <location>
        <begin position="15"/>
        <end position="119"/>
    </location>
</feature>
<dbReference type="OrthoDB" id="2247630at2"/>
<dbReference type="PRINTS" id="PR00412">
    <property type="entry name" value="EPOXHYDRLASE"/>
</dbReference>
<evidence type="ECO:0000259" key="1">
    <source>
        <dbReference type="Pfam" id="PF00561"/>
    </source>
</evidence>
<comment type="caution">
    <text evidence="2">The sequence shown here is derived from an EMBL/GenBank/DDBJ whole genome shotgun (WGS) entry which is preliminary data.</text>
</comment>